<comment type="caution">
    <text evidence="2">The sequence shown here is derived from an EMBL/GenBank/DDBJ whole genome shotgun (WGS) entry which is preliminary data.</text>
</comment>
<evidence type="ECO:0008006" key="4">
    <source>
        <dbReference type="Google" id="ProtNLM"/>
    </source>
</evidence>
<dbReference type="Proteomes" id="UP000322918">
    <property type="component" value="Unassembled WGS sequence"/>
</dbReference>
<sequence length="508" mass="55129">MKTLKRFFTKISQPCLAYLAVAQMLLFASKTDAQSLAGYLGAPCTLETYADIMSPCTANNYIFLQYNFGTGKSYSNWTLKVKAKGDFTNAKHSVPVEYVSLRFNRVSTGNPSASAMGVSSNPLPLSTSDVTVINRSPAPLNSYTEHVFDMILQGGNHLLVEPGTYSTTITFSVVDDRNKTVASKDFLISFVINYNNSCSGISLGSYSGNQVSFSTLNELMAGKTAQEYLTVQYGASNSTCQGWSLKVRALGSFSNGSYQIEPEHVMLRFNRVSSGGPSASAIGVSTNPVALSTSDVTLIDHSQAGFQKTYTTHTFDMIVEGGNHLLTASNGAYSAYLLFTLYNENNQIVSETQVRAIFQVQSTMNYSFTLLLQNTADQVSLAFNTTSDIVNGISLTKLNGLKITGYSPYQVIVKTSSEGYSSGSSSYILPAEVIKLEVTPPAGYADIACYTHNLSPTGQVFISNPMSSSTYQVVQYNLRYFTDPLDSRIVSVPEGTYSSNVLFIIVPQ</sequence>
<dbReference type="RefSeq" id="WP_141815565.1">
    <property type="nucleotide sequence ID" value="NZ_VFPL01000001.1"/>
</dbReference>
<feature type="chain" id="PRO_5024457076" description="CUB domain-containing protein" evidence="1">
    <location>
        <begin position="34"/>
        <end position="508"/>
    </location>
</feature>
<feature type="signal peptide" evidence="1">
    <location>
        <begin position="1"/>
        <end position="33"/>
    </location>
</feature>
<evidence type="ECO:0000256" key="1">
    <source>
        <dbReference type="SAM" id="SignalP"/>
    </source>
</evidence>
<evidence type="ECO:0000313" key="3">
    <source>
        <dbReference type="Proteomes" id="UP000322918"/>
    </source>
</evidence>
<dbReference type="EMBL" id="VWNE01000011">
    <property type="protein sequence ID" value="KAA8483653.1"/>
    <property type="molecule type" value="Genomic_DNA"/>
</dbReference>
<name>A0A5M9H9Q4_9SPHI</name>
<protein>
    <recommendedName>
        <fullName evidence="4">CUB domain-containing protein</fullName>
    </recommendedName>
</protein>
<keyword evidence="3" id="KW-1185">Reference proteome</keyword>
<dbReference type="AlphaFoldDB" id="A0A5M9H9Q4"/>
<accession>A0A5M9H9Q4</accession>
<keyword evidence="1" id="KW-0732">Signal</keyword>
<organism evidence="2 3">
    <name type="scientific">Arcticibacter tournemirensis</name>
    <dbReference type="NCBI Taxonomy" id="699437"/>
    <lineage>
        <taxon>Bacteria</taxon>
        <taxon>Pseudomonadati</taxon>
        <taxon>Bacteroidota</taxon>
        <taxon>Sphingobacteriia</taxon>
        <taxon>Sphingobacteriales</taxon>
        <taxon>Sphingobacteriaceae</taxon>
        <taxon>Arcticibacter</taxon>
    </lineage>
</organism>
<reference evidence="2 3" key="1">
    <citation type="submission" date="2019-09" db="EMBL/GenBank/DDBJ databases">
        <title>Pararcticibacter amylolyticus gen. nov., sp. nov., isolated from a rottenly hemp rope, and reclassification of Pedobacter tournemirensis as Pararcticibacter tournemirensis comb. nov.</title>
        <authorList>
            <person name="Cai Y."/>
        </authorList>
    </citation>
    <scope>NUCLEOTIDE SEQUENCE [LARGE SCALE GENOMIC DNA]</scope>
    <source>
        <strain evidence="2 3">TF5-37.2-LB10</strain>
    </source>
</reference>
<dbReference type="OrthoDB" id="738752at2"/>
<proteinExistence type="predicted"/>
<evidence type="ECO:0000313" key="2">
    <source>
        <dbReference type="EMBL" id="KAA8483653.1"/>
    </source>
</evidence>
<gene>
    <name evidence="2" type="ORF">F1649_08760</name>
</gene>